<name>A0A059AP34_EUCGR</name>
<reference evidence="2" key="1">
    <citation type="submission" date="2013-07" db="EMBL/GenBank/DDBJ databases">
        <title>The genome of Eucalyptus grandis.</title>
        <authorList>
            <person name="Schmutz J."/>
            <person name="Hayes R."/>
            <person name="Myburg A."/>
            <person name="Tuskan G."/>
            <person name="Grattapaglia D."/>
            <person name="Rokhsar D.S."/>
        </authorList>
    </citation>
    <scope>NUCLEOTIDE SEQUENCE</scope>
    <source>
        <tissue evidence="2">Leaf extractions</tissue>
    </source>
</reference>
<dbReference type="GO" id="GO:0016567">
    <property type="term" value="P:protein ubiquitination"/>
    <property type="evidence" value="ECO:0000318"/>
    <property type="project" value="GO_Central"/>
</dbReference>
<organism evidence="2">
    <name type="scientific">Eucalyptus grandis</name>
    <name type="common">Flooded gum</name>
    <dbReference type="NCBI Taxonomy" id="71139"/>
    <lineage>
        <taxon>Eukaryota</taxon>
        <taxon>Viridiplantae</taxon>
        <taxon>Streptophyta</taxon>
        <taxon>Embryophyta</taxon>
        <taxon>Tracheophyta</taxon>
        <taxon>Spermatophyta</taxon>
        <taxon>Magnoliopsida</taxon>
        <taxon>eudicotyledons</taxon>
        <taxon>Gunneridae</taxon>
        <taxon>Pentapetalae</taxon>
        <taxon>rosids</taxon>
        <taxon>malvids</taxon>
        <taxon>Myrtales</taxon>
        <taxon>Myrtaceae</taxon>
        <taxon>Myrtoideae</taxon>
        <taxon>Eucalypteae</taxon>
        <taxon>Eucalyptus</taxon>
    </lineage>
</organism>
<proteinExistence type="predicted"/>
<dbReference type="InParanoid" id="A0A059AP34"/>
<dbReference type="Pfam" id="PF03478">
    <property type="entry name" value="Beta-prop_KIB1-4"/>
    <property type="match status" value="1"/>
</dbReference>
<gene>
    <name evidence="2" type="ORF">EUGRSUZ_I01472</name>
</gene>
<dbReference type="SUPFAM" id="SSF81383">
    <property type="entry name" value="F-box domain"/>
    <property type="match status" value="1"/>
</dbReference>
<dbReference type="OMA" id="MWVELES"/>
<protein>
    <recommendedName>
        <fullName evidence="1">F-box domain-containing protein</fullName>
    </recommendedName>
</protein>
<dbReference type="Gramene" id="KCW55603">
    <property type="protein sequence ID" value="KCW55603"/>
    <property type="gene ID" value="EUGRSUZ_I01472"/>
</dbReference>
<dbReference type="InterPro" id="IPR036047">
    <property type="entry name" value="F-box-like_dom_sf"/>
</dbReference>
<evidence type="ECO:0000313" key="2">
    <source>
        <dbReference type="EMBL" id="KCW55603.1"/>
    </source>
</evidence>
<dbReference type="InterPro" id="IPR001810">
    <property type="entry name" value="F-box_dom"/>
</dbReference>
<dbReference type="eggNOG" id="ENOG502QW71">
    <property type="taxonomic scope" value="Eukaryota"/>
</dbReference>
<evidence type="ECO:0000259" key="1">
    <source>
        <dbReference type="SMART" id="SM00256"/>
    </source>
</evidence>
<dbReference type="InterPro" id="IPR051304">
    <property type="entry name" value="SCF_F-box_domain"/>
</dbReference>
<dbReference type="Gene3D" id="1.20.1280.50">
    <property type="match status" value="1"/>
</dbReference>
<dbReference type="STRING" id="71139.A0A059AP34"/>
<dbReference type="AlphaFoldDB" id="A0A059AP34"/>
<dbReference type="FunCoup" id="A0A059AP34">
    <property type="interactions" value="1730"/>
</dbReference>
<dbReference type="SMART" id="SM00256">
    <property type="entry name" value="FBOX"/>
    <property type="match status" value="1"/>
</dbReference>
<dbReference type="EMBL" id="KK198761">
    <property type="protein sequence ID" value="KCW55603.1"/>
    <property type="molecule type" value="Genomic_DNA"/>
</dbReference>
<sequence>MSRAHPAASMVDWSQMPEDLLRRIARRLGTQFDVLRFRSVCSSWRSSLAPSPNPLRRGRIPIIPHEGYPDDCPELYVLPKRTIFLVGVPRSCDQTVRSGWLVKVWEDDRGVMNLLNPLTSCEFRLLPEDFPRVLDLMNLRVLELGHECGLQDSNGLSYCYYNHMWGADRVVFLCLDNENDFALLRLLPGGTLVMFKSREKRWSPVQDISLGYDDVILFKGEFYAVDFDGSTVVVGLDSSVTLIVQSDFDGWDKRLVESVGELLLVYMYEEEKTTRFKVHKLDREEKVWNEVKDLGDRVLFLVEECTFSASAADLGACKGNCIFFRDHGGVLRVSSFDMGVVGEIGVYDMDSGIIGYIEDYAGYSQLFWPPPDWIVSRTAEVSICFLEFFQSSIINYPIFASMLDFSVCRSYESV</sequence>
<dbReference type="Pfam" id="PF00646">
    <property type="entry name" value="F-box"/>
    <property type="match status" value="1"/>
</dbReference>
<dbReference type="PANTHER" id="PTHR47123:SF15">
    <property type="entry name" value="F-BOX PROTEIN SKIP23"/>
    <property type="match status" value="1"/>
</dbReference>
<dbReference type="InterPro" id="IPR005174">
    <property type="entry name" value="KIB1-4_b-propeller"/>
</dbReference>
<accession>A0A059AP34</accession>
<feature type="domain" description="F-box" evidence="1">
    <location>
        <begin position="16"/>
        <end position="57"/>
    </location>
</feature>
<dbReference type="PANTHER" id="PTHR47123">
    <property type="entry name" value="F-BOX PROTEIN SKIP23"/>
    <property type="match status" value="1"/>
</dbReference>